<dbReference type="EMBL" id="OZ004253">
    <property type="protein sequence ID" value="CAK7892098.1"/>
    <property type="molecule type" value="Genomic_DNA"/>
</dbReference>
<dbReference type="InterPro" id="IPR036291">
    <property type="entry name" value="NAD(P)-bd_dom_sf"/>
</dbReference>
<dbReference type="Pfam" id="PF14823">
    <property type="entry name" value="Sirohm_synth_C"/>
    <property type="match status" value="1"/>
</dbReference>
<evidence type="ECO:0000256" key="4">
    <source>
        <dbReference type="ARBA" id="ARBA00023027"/>
    </source>
</evidence>
<organism evidence="8 9">
    <name type="scientific">[Candida] anglica</name>
    <dbReference type="NCBI Taxonomy" id="148631"/>
    <lineage>
        <taxon>Eukaryota</taxon>
        <taxon>Fungi</taxon>
        <taxon>Dikarya</taxon>
        <taxon>Ascomycota</taxon>
        <taxon>Saccharomycotina</taxon>
        <taxon>Pichiomycetes</taxon>
        <taxon>Debaryomycetaceae</taxon>
        <taxon>Kurtzmaniella</taxon>
    </lineage>
</organism>
<dbReference type="PANTHER" id="PTHR35330">
    <property type="entry name" value="SIROHEME BIOSYNTHESIS PROTEIN MET8"/>
    <property type="match status" value="1"/>
</dbReference>
<dbReference type="SUPFAM" id="SSF75615">
    <property type="entry name" value="Siroheme synthase middle domains-like"/>
    <property type="match status" value="1"/>
</dbReference>
<dbReference type="InterPro" id="IPR028281">
    <property type="entry name" value="Sirohaem_synthase_central"/>
</dbReference>
<keyword evidence="9" id="KW-1185">Reference proteome</keyword>
<evidence type="ECO:0000256" key="3">
    <source>
        <dbReference type="ARBA" id="ARBA00023002"/>
    </source>
</evidence>
<dbReference type="Pfam" id="PF13241">
    <property type="entry name" value="NAD_binding_7"/>
    <property type="match status" value="1"/>
</dbReference>
<evidence type="ECO:0000259" key="6">
    <source>
        <dbReference type="Pfam" id="PF14823"/>
    </source>
</evidence>
<dbReference type="EC" id="1.3.1.76" evidence="2"/>
<gene>
    <name evidence="8" type="primary">MET8</name>
    <name evidence="8" type="ORF">CAAN4_A01442</name>
</gene>
<dbReference type="InterPro" id="IPR028161">
    <property type="entry name" value="Met8-like"/>
</dbReference>
<dbReference type="Gene3D" id="1.10.3280.10">
    <property type="entry name" value="Siroheme synthase, domain 3"/>
    <property type="match status" value="1"/>
</dbReference>
<evidence type="ECO:0000313" key="9">
    <source>
        <dbReference type="Proteomes" id="UP001497600"/>
    </source>
</evidence>
<dbReference type="InterPro" id="IPR028162">
    <property type="entry name" value="Met8_C"/>
</dbReference>
<name>A0ABP0E594_9ASCO</name>
<keyword evidence="3" id="KW-0560">Oxidoreductase</keyword>
<evidence type="ECO:0000256" key="5">
    <source>
        <dbReference type="ARBA" id="ARBA00023244"/>
    </source>
</evidence>
<dbReference type="SUPFAM" id="SSF51735">
    <property type="entry name" value="NAD(P)-binding Rossmann-fold domains"/>
    <property type="match status" value="1"/>
</dbReference>
<feature type="domain" description="Siroheme biosynthesis protein Met8 C-terminal" evidence="6">
    <location>
        <begin position="209"/>
        <end position="274"/>
    </location>
</feature>
<dbReference type="Gene3D" id="3.30.160.110">
    <property type="entry name" value="Siroheme synthase, domain 2"/>
    <property type="match status" value="1"/>
</dbReference>
<reference evidence="8 9" key="1">
    <citation type="submission" date="2024-01" db="EMBL/GenBank/DDBJ databases">
        <authorList>
            <consortium name="Genoscope - CEA"/>
            <person name="William W."/>
        </authorList>
    </citation>
    <scope>NUCLEOTIDE SEQUENCE [LARGE SCALE GENOMIC DNA]</scope>
    <source>
        <strain evidence="8 9">29B2s-10</strain>
    </source>
</reference>
<sequence length="286" mass="32665">MTLIEDNIQSNIVICKVNSSSNMARGSLLLAWQVANKHCLVIGGGDVALSRVEHMIRAGAKITVVTGSGHIHPKIIELSEQGSIYSLIKRDFKSEDLKMYEKSQVKIEEVFDLLNAQHYEEINDAVQNQIFAVVCCCIDDYDLSTKIYYQCKLLRLPVNIADKPPMCDFYFGSMYNRDNLQIMISTNGMSPRLSKLIKDNISRQFNDIDLNKAVENLGHLRARLREKVVTQDDLSSIDARMAWIKSVTDYFTIRQWSEMDLGTDIADRMLSYYPELPPNDYENYVS</sequence>
<evidence type="ECO:0000256" key="2">
    <source>
        <dbReference type="ARBA" id="ARBA00012400"/>
    </source>
</evidence>
<keyword evidence="5" id="KW-0627">Porphyrin biosynthesis</keyword>
<dbReference type="PANTHER" id="PTHR35330:SF1">
    <property type="entry name" value="SIROHEME BIOSYNTHESIS PROTEIN MET8"/>
    <property type="match status" value="1"/>
</dbReference>
<accession>A0ABP0E594</accession>
<feature type="domain" description="Siroheme synthase central" evidence="7">
    <location>
        <begin position="177"/>
        <end position="204"/>
    </location>
</feature>
<dbReference type="Gene3D" id="3.40.50.720">
    <property type="entry name" value="NAD(P)-binding Rossmann-like Domain"/>
    <property type="match status" value="1"/>
</dbReference>
<protein>
    <recommendedName>
        <fullName evidence="2">precorrin-2 dehydrogenase</fullName>
        <ecNumber evidence="2">1.3.1.76</ecNumber>
    </recommendedName>
</protein>
<dbReference type="Pfam" id="PF14824">
    <property type="entry name" value="Sirohm_synth_M"/>
    <property type="match status" value="1"/>
</dbReference>
<dbReference type="Proteomes" id="UP001497600">
    <property type="component" value="Chromosome A"/>
</dbReference>
<evidence type="ECO:0000259" key="7">
    <source>
        <dbReference type="Pfam" id="PF14824"/>
    </source>
</evidence>
<proteinExistence type="predicted"/>
<comment type="pathway">
    <text evidence="1">Porphyrin-containing compound metabolism; siroheme biosynthesis; sirohydrochlorin from precorrin-2: step 1/1.</text>
</comment>
<keyword evidence="4" id="KW-0520">NAD</keyword>
<evidence type="ECO:0000313" key="8">
    <source>
        <dbReference type="EMBL" id="CAK7892098.1"/>
    </source>
</evidence>
<evidence type="ECO:0000256" key="1">
    <source>
        <dbReference type="ARBA" id="ARBA00005010"/>
    </source>
</evidence>